<dbReference type="InterPro" id="IPR003347">
    <property type="entry name" value="JmjC_dom"/>
</dbReference>
<evidence type="ECO:0000313" key="5">
    <source>
        <dbReference type="Proteomes" id="UP000660262"/>
    </source>
</evidence>
<feature type="domain" description="JmjC" evidence="3">
    <location>
        <begin position="361"/>
        <end position="554"/>
    </location>
</feature>
<evidence type="ECO:0000256" key="2">
    <source>
        <dbReference type="SAM" id="MobiDB-lite"/>
    </source>
</evidence>
<proteinExistence type="inferred from homology"/>
<comment type="caution">
    <text evidence="4">The sequence shown here is derived from an EMBL/GenBank/DDBJ whole genome shotgun (WGS) entry which is preliminary data.</text>
</comment>
<feature type="compositionally biased region" description="Polar residues" evidence="2">
    <location>
        <begin position="16"/>
        <end position="25"/>
    </location>
</feature>
<organism evidence="4 5">
    <name type="scientific">Pycnococcus provasolii</name>
    <dbReference type="NCBI Taxonomy" id="41880"/>
    <lineage>
        <taxon>Eukaryota</taxon>
        <taxon>Viridiplantae</taxon>
        <taxon>Chlorophyta</taxon>
        <taxon>Pseudoscourfieldiophyceae</taxon>
        <taxon>Pseudoscourfieldiales</taxon>
        <taxon>Pycnococcaceae</taxon>
        <taxon>Pycnococcus</taxon>
    </lineage>
</organism>
<dbReference type="EMBL" id="BNJQ01000024">
    <property type="protein sequence ID" value="GHP09315.1"/>
    <property type="molecule type" value="Genomic_DNA"/>
</dbReference>
<feature type="compositionally biased region" description="Low complexity" evidence="2">
    <location>
        <begin position="26"/>
        <end position="38"/>
    </location>
</feature>
<feature type="region of interest" description="Disordered" evidence="2">
    <location>
        <begin position="16"/>
        <end position="38"/>
    </location>
</feature>
<keyword evidence="5" id="KW-1185">Reference proteome</keyword>
<evidence type="ECO:0000256" key="1">
    <source>
        <dbReference type="ARBA" id="ARBA00006801"/>
    </source>
</evidence>
<comment type="similarity">
    <text evidence="1">Belongs to the JARID1 histone demethylase family.</text>
</comment>
<evidence type="ECO:0000259" key="3">
    <source>
        <dbReference type="PROSITE" id="PS51184"/>
    </source>
</evidence>
<accession>A0A830HRJ2</accession>
<name>A0A830HRJ2_9CHLO</name>
<dbReference type="OrthoDB" id="514139at2759"/>
<dbReference type="SUPFAM" id="SSF51197">
    <property type="entry name" value="Clavaminate synthase-like"/>
    <property type="match status" value="1"/>
</dbReference>
<sequence>MASNKVTQASLLTLLSSPIGNTPTPTNQKIRNETTTTTTTCTERTQNNNTDTKQLEERIKREPANVDLYEEGGAYPEIHVAQYPFGKPPDDDAGRLAEVLLQTGMTMTQLQCAAGRAALANKPEPARPTEEWITACAYLQKHADDVQAGMKTLGRGRVPAVRRVAAVDAESVLYDVLKGSTGEGVPVVVSDGFHDWPAFAGNDNVPYTPWTFDNLVHARAAGSGDNIVDSAESLPSSMSVVDSGHDELPPIMANDRAPARHRDKNVDGRPQIVAMTDLSDFVQYVMERDSPRRLSAAEKQARDAITSKPLTDVTAAACRESSDPPSTGAPPPFYLNGWRAFSESAAMRDACPSPYFSAVVDHNRVIMSEVSKAISAKMQQPEMRDVFMDWAETSERALTKVFTGPRHTITRLHFDAGGAHAWLGQVVGRKWIVLYPPSDAEHLSVLSTEKETVQSAVDPLREALRADQALASSSKDWSAWLRNHPPHAREDVDSLTYHAKANPVQTVLHPGEAIIVPKGWWHYALSLDPSITVMRNFYEQNTNINDCVKMVTQQLATAIAKVKR</sequence>
<protein>
    <recommendedName>
        <fullName evidence="3">JmjC domain-containing protein</fullName>
    </recommendedName>
</protein>
<dbReference type="PROSITE" id="PS51184">
    <property type="entry name" value="JMJC"/>
    <property type="match status" value="1"/>
</dbReference>
<dbReference type="InterPro" id="IPR041667">
    <property type="entry name" value="Cupin_8"/>
</dbReference>
<dbReference type="PANTHER" id="PTHR12480">
    <property type="entry name" value="ARGININE DEMETHYLASE AND LYSYL-HYDROXYLASE JMJD"/>
    <property type="match status" value="1"/>
</dbReference>
<evidence type="ECO:0000313" key="4">
    <source>
        <dbReference type="EMBL" id="GHP09315.1"/>
    </source>
</evidence>
<dbReference type="AlphaFoldDB" id="A0A830HRJ2"/>
<dbReference type="InterPro" id="IPR050910">
    <property type="entry name" value="JMJD6_ArgDemeth/LysHydrox"/>
</dbReference>
<dbReference type="Gene3D" id="2.60.120.650">
    <property type="entry name" value="Cupin"/>
    <property type="match status" value="1"/>
</dbReference>
<reference evidence="4" key="1">
    <citation type="submission" date="2020-10" db="EMBL/GenBank/DDBJ databases">
        <title>Unveiling of a novel bifunctional photoreceptor, Dualchrome1, isolated from a cosmopolitan green alga.</title>
        <authorList>
            <person name="Suzuki S."/>
            <person name="Kawachi M."/>
        </authorList>
    </citation>
    <scope>NUCLEOTIDE SEQUENCE</scope>
    <source>
        <strain evidence="4">NIES 2893</strain>
    </source>
</reference>
<dbReference type="Proteomes" id="UP000660262">
    <property type="component" value="Unassembled WGS sequence"/>
</dbReference>
<gene>
    <name evidence="4" type="ORF">PPROV_000805100</name>
</gene>
<dbReference type="Pfam" id="PF13621">
    <property type="entry name" value="Cupin_8"/>
    <property type="match status" value="1"/>
</dbReference>